<dbReference type="WBParaSite" id="SRAE_2000282100.1">
    <property type="protein sequence ID" value="SRAE_2000282100.1"/>
    <property type="gene ID" value="WBGene00263035"/>
</dbReference>
<dbReference type="RefSeq" id="XP_024507363.1">
    <property type="nucleotide sequence ID" value="XM_024653936.1"/>
</dbReference>
<evidence type="ECO:0000313" key="2">
    <source>
        <dbReference type="EMBL" id="CEF68163.1"/>
    </source>
</evidence>
<evidence type="ECO:0000313" key="4">
    <source>
        <dbReference type="WBParaSite" id="SRAE_2000282100.1"/>
    </source>
</evidence>
<dbReference type="AlphaFoldDB" id="A0A090LJ44"/>
<feature type="region of interest" description="Disordered" evidence="1">
    <location>
        <begin position="82"/>
        <end position="111"/>
    </location>
</feature>
<gene>
    <name evidence="2 4 5" type="ORF">SRAE_2000282100</name>
</gene>
<protein>
    <submittedName>
        <fullName evidence="2 4">Uncharacterized protein</fullName>
    </submittedName>
</protein>
<dbReference type="CTD" id="36380528"/>
<name>A0A090LJ44_STRRB</name>
<accession>A0A090LJ44</accession>
<evidence type="ECO:0000313" key="5">
    <source>
        <dbReference type="WormBase" id="SRAE_2000282100"/>
    </source>
</evidence>
<organism evidence="2">
    <name type="scientific">Strongyloides ratti</name>
    <name type="common">Parasitic roundworm</name>
    <dbReference type="NCBI Taxonomy" id="34506"/>
    <lineage>
        <taxon>Eukaryota</taxon>
        <taxon>Metazoa</taxon>
        <taxon>Ecdysozoa</taxon>
        <taxon>Nematoda</taxon>
        <taxon>Chromadorea</taxon>
        <taxon>Rhabditida</taxon>
        <taxon>Tylenchina</taxon>
        <taxon>Panagrolaimomorpha</taxon>
        <taxon>Strongyloidoidea</taxon>
        <taxon>Strongyloididae</taxon>
        <taxon>Strongyloides</taxon>
    </lineage>
</organism>
<dbReference type="GeneID" id="36380528"/>
<dbReference type="EMBL" id="LN609529">
    <property type="protein sequence ID" value="CEF68163.1"/>
    <property type="molecule type" value="Genomic_DNA"/>
</dbReference>
<evidence type="ECO:0000313" key="3">
    <source>
        <dbReference type="Proteomes" id="UP000035682"/>
    </source>
</evidence>
<feature type="compositionally biased region" description="Polar residues" evidence="1">
    <location>
        <begin position="82"/>
        <end position="92"/>
    </location>
</feature>
<reference evidence="4" key="2">
    <citation type="submission" date="2020-12" db="UniProtKB">
        <authorList>
            <consortium name="WormBaseParasite"/>
        </authorList>
    </citation>
    <scope>IDENTIFICATION</scope>
</reference>
<dbReference type="WormBase" id="SRAE_2000282100">
    <property type="protein sequence ID" value="SRP12155"/>
    <property type="gene ID" value="WBGene00263035"/>
</dbReference>
<keyword evidence="3" id="KW-1185">Reference proteome</keyword>
<proteinExistence type="predicted"/>
<reference evidence="2 3" key="1">
    <citation type="submission" date="2014-09" db="EMBL/GenBank/DDBJ databases">
        <authorList>
            <person name="Martin A.A."/>
        </authorList>
    </citation>
    <scope>NUCLEOTIDE SEQUENCE</scope>
    <source>
        <strain evidence="3">ED321</strain>
        <strain evidence="2">ED321 Heterogonic</strain>
    </source>
</reference>
<evidence type="ECO:0000256" key="1">
    <source>
        <dbReference type="SAM" id="MobiDB-lite"/>
    </source>
</evidence>
<dbReference type="Proteomes" id="UP000035682">
    <property type="component" value="Unplaced"/>
</dbReference>
<sequence>MTFKLDCQVVNKLDDIFKKNLLLFQNKHSSSSQNSLPKHSKEVLELINDGARARCEIMKIYSDLINAIEKYEKLTNNIETKLSEPLNENSDSVKPEVSTVPNEDTKENVEEQISGKSIDNILDKQNPLLSEHLQTYTMEENKEYILNSISIPQPPELNFNY</sequence>